<evidence type="ECO:0000313" key="4">
    <source>
        <dbReference type="EMBL" id="MBB4098780.1"/>
    </source>
</evidence>
<evidence type="ECO:0000259" key="2">
    <source>
        <dbReference type="Pfam" id="PF04773"/>
    </source>
</evidence>
<comment type="caution">
    <text evidence="4">The sequence shown here is derived from an EMBL/GenBank/DDBJ whole genome shotgun (WGS) entry which is preliminary data.</text>
</comment>
<dbReference type="Proteomes" id="UP000557392">
    <property type="component" value="Unassembled WGS sequence"/>
</dbReference>
<evidence type="ECO:0000259" key="3">
    <source>
        <dbReference type="Pfam" id="PF16220"/>
    </source>
</evidence>
<dbReference type="PANTHER" id="PTHR30273">
    <property type="entry name" value="PERIPLASMIC SIGNAL SENSOR AND SIGMA FACTOR ACTIVATOR FECR-RELATED"/>
    <property type="match status" value="1"/>
</dbReference>
<dbReference type="InterPro" id="IPR006860">
    <property type="entry name" value="FecR"/>
</dbReference>
<keyword evidence="1 4" id="KW-0812">Transmembrane</keyword>
<gene>
    <name evidence="4" type="ORF">GGR46_002344</name>
</gene>
<protein>
    <submittedName>
        <fullName evidence="4">Transmembrane sensor</fullName>
    </submittedName>
</protein>
<proteinExistence type="predicted"/>
<reference evidence="4 5" key="1">
    <citation type="submission" date="2020-08" db="EMBL/GenBank/DDBJ databases">
        <title>Genomic Encyclopedia of Type Strains, Phase IV (KMG-IV): sequencing the most valuable type-strain genomes for metagenomic binning, comparative biology and taxonomic classification.</title>
        <authorList>
            <person name="Goeker M."/>
        </authorList>
    </citation>
    <scope>NUCLEOTIDE SEQUENCE [LARGE SCALE GENOMIC DNA]</scope>
    <source>
        <strain evidence="4 5">DSM 101806</strain>
    </source>
</reference>
<accession>A0A7W6JUQ5</accession>
<dbReference type="EMBL" id="JACIEH010000002">
    <property type="protein sequence ID" value="MBB4098780.1"/>
    <property type="molecule type" value="Genomic_DNA"/>
</dbReference>
<sequence length="316" mass="33361">MNGQVSDILAEDARGWVIRLQDSSFDGWDAFADWLERDPAHLAAYNAALETDQAMAALFAVPPEPVIEAEPVAARPSRRLFLISGGAFAAALAVVVGWTSLDTGRSARTEYATAAGERREVALADGSKMVLNGATRVALLDKRHAELIQGEALFTVRHDAADPFIVKTGDVTLEDAGTVFNVVRDETGLRVSVAEGAVIYQPQADAVRLTPGDALSVTGGAKPEVTRTVTADVGSWRGGQLVYRNETLERVAADVSRNLGVQLRAGKGTEAIPFTGTISTQGGPGAVIERIAALTGTRAIRAGKGWMLDTIDGAPR</sequence>
<dbReference type="Gene3D" id="2.60.120.1440">
    <property type="match status" value="1"/>
</dbReference>
<evidence type="ECO:0000256" key="1">
    <source>
        <dbReference type="SAM" id="Phobius"/>
    </source>
</evidence>
<dbReference type="RefSeq" id="WP_183997837.1">
    <property type="nucleotide sequence ID" value="NZ_JACIEH010000002.1"/>
</dbReference>
<dbReference type="Pfam" id="PF16220">
    <property type="entry name" value="DUF4880"/>
    <property type="match status" value="1"/>
</dbReference>
<dbReference type="AlphaFoldDB" id="A0A7W6JUQ5"/>
<feature type="transmembrane region" description="Helical" evidence="1">
    <location>
        <begin position="80"/>
        <end position="101"/>
    </location>
</feature>
<keyword evidence="1" id="KW-1133">Transmembrane helix</keyword>
<keyword evidence="5" id="KW-1185">Reference proteome</keyword>
<feature type="domain" description="FecR N-terminal" evidence="3">
    <location>
        <begin position="12"/>
        <end position="48"/>
    </location>
</feature>
<organism evidence="4 5">
    <name type="scientific">Sphingomonas kyeonggiensis</name>
    <dbReference type="NCBI Taxonomy" id="1268553"/>
    <lineage>
        <taxon>Bacteria</taxon>
        <taxon>Pseudomonadati</taxon>
        <taxon>Pseudomonadota</taxon>
        <taxon>Alphaproteobacteria</taxon>
        <taxon>Sphingomonadales</taxon>
        <taxon>Sphingomonadaceae</taxon>
        <taxon>Sphingomonas</taxon>
    </lineage>
</organism>
<dbReference type="Pfam" id="PF04773">
    <property type="entry name" value="FecR"/>
    <property type="match status" value="1"/>
</dbReference>
<keyword evidence="1" id="KW-0472">Membrane</keyword>
<dbReference type="InterPro" id="IPR032623">
    <property type="entry name" value="FecR_N"/>
</dbReference>
<feature type="domain" description="FecR protein" evidence="2">
    <location>
        <begin position="110"/>
        <end position="198"/>
    </location>
</feature>
<dbReference type="PANTHER" id="PTHR30273:SF2">
    <property type="entry name" value="PROTEIN FECR"/>
    <property type="match status" value="1"/>
</dbReference>
<dbReference type="PIRSF" id="PIRSF018266">
    <property type="entry name" value="FecR"/>
    <property type="match status" value="1"/>
</dbReference>
<evidence type="ECO:0000313" key="5">
    <source>
        <dbReference type="Proteomes" id="UP000557392"/>
    </source>
</evidence>
<name>A0A7W6JUQ5_9SPHN</name>
<dbReference type="GO" id="GO:0016989">
    <property type="term" value="F:sigma factor antagonist activity"/>
    <property type="evidence" value="ECO:0007669"/>
    <property type="project" value="TreeGrafter"/>
</dbReference>
<dbReference type="InterPro" id="IPR012373">
    <property type="entry name" value="Ferrdict_sens_TM"/>
</dbReference>